<dbReference type="EMBL" id="VITW01000004">
    <property type="protein sequence ID" value="TWB76119.1"/>
    <property type="molecule type" value="Genomic_DNA"/>
</dbReference>
<organism evidence="1 2">
    <name type="scientific">Bradyrhizobium sacchari</name>
    <dbReference type="NCBI Taxonomy" id="1399419"/>
    <lineage>
        <taxon>Bacteria</taxon>
        <taxon>Pseudomonadati</taxon>
        <taxon>Pseudomonadota</taxon>
        <taxon>Alphaproteobacteria</taxon>
        <taxon>Hyphomicrobiales</taxon>
        <taxon>Nitrobacteraceae</taxon>
        <taxon>Bradyrhizobium</taxon>
    </lineage>
</organism>
<sequence>MAPKHHPTPLSEGDRKAIAKELGRARTMTTILAAQADEARAKGEALIRAADKLLCESWNERMWADGQPNGRVFAHRLRQFLQGGRIVEECLQSGLGRIDPFENMRTAPVEIVLEDSIDGDTVGVIGRDKLRWNRDQLGDAQ</sequence>
<reference evidence="1 2" key="1">
    <citation type="submission" date="2019-06" db="EMBL/GenBank/DDBJ databases">
        <title>Genomic Encyclopedia of Type Strains, Phase IV (KMG-V): Genome sequencing to study the core and pangenomes of soil and plant-associated prokaryotes.</title>
        <authorList>
            <person name="Whitman W."/>
        </authorList>
    </citation>
    <scope>NUCLEOTIDE SEQUENCE [LARGE SCALE GENOMIC DNA]</scope>
    <source>
        <strain evidence="1 2">BR 10556</strain>
    </source>
</reference>
<protein>
    <submittedName>
        <fullName evidence="1">Uncharacterized protein</fullName>
    </submittedName>
</protein>
<comment type="caution">
    <text evidence="1">The sequence shown here is derived from an EMBL/GenBank/DDBJ whole genome shotgun (WGS) entry which is preliminary data.</text>
</comment>
<evidence type="ECO:0000313" key="2">
    <source>
        <dbReference type="Proteomes" id="UP000315914"/>
    </source>
</evidence>
<dbReference type="RefSeq" id="WP_245326632.1">
    <property type="nucleotide sequence ID" value="NZ_LWIG01000007.1"/>
</dbReference>
<dbReference type="AlphaFoldDB" id="A0A560JZF2"/>
<accession>A0A560JZF2</accession>
<dbReference type="Proteomes" id="UP000315914">
    <property type="component" value="Unassembled WGS sequence"/>
</dbReference>
<name>A0A560JZF2_9BRAD</name>
<evidence type="ECO:0000313" key="1">
    <source>
        <dbReference type="EMBL" id="TWB76119.1"/>
    </source>
</evidence>
<gene>
    <name evidence="1" type="ORF">FBZ95_104299</name>
</gene>
<keyword evidence="2" id="KW-1185">Reference proteome</keyword>
<proteinExistence type="predicted"/>